<proteinExistence type="predicted"/>
<dbReference type="InterPro" id="IPR008733">
    <property type="entry name" value="PEX11"/>
</dbReference>
<reference evidence="5" key="1">
    <citation type="submission" date="2015-01" db="EMBL/GenBank/DDBJ databases">
        <title>The Genome Sequence of Cladophialophora bantiana CBS 173.52.</title>
        <authorList>
            <consortium name="The Broad Institute Genomics Platform"/>
            <person name="Cuomo C."/>
            <person name="de Hoog S."/>
            <person name="Gorbushina A."/>
            <person name="Stielow B."/>
            <person name="Teixiera M."/>
            <person name="Abouelleil A."/>
            <person name="Chapman S.B."/>
            <person name="Priest M."/>
            <person name="Young S.K."/>
            <person name="Wortman J."/>
            <person name="Nusbaum C."/>
            <person name="Birren B."/>
        </authorList>
    </citation>
    <scope>NUCLEOTIDE SEQUENCE [LARGE SCALE GENOMIC DNA]</scope>
    <source>
        <strain evidence="5">CBS 173.52</strain>
    </source>
</reference>
<gene>
    <name evidence="5" type="ORF">Z519_03065</name>
</gene>
<dbReference type="EMBL" id="KN846983">
    <property type="protein sequence ID" value="KIW95999.1"/>
    <property type="molecule type" value="Genomic_DNA"/>
</dbReference>
<dbReference type="GO" id="GO:0005778">
    <property type="term" value="C:peroxisomal membrane"/>
    <property type="evidence" value="ECO:0007669"/>
    <property type="project" value="UniProtKB-SubCell"/>
</dbReference>
<keyword evidence="6" id="KW-1185">Reference proteome</keyword>
<dbReference type="AlphaFoldDB" id="A0A0D2IH09"/>
<evidence type="ECO:0000256" key="2">
    <source>
        <dbReference type="ARBA" id="ARBA00023136"/>
    </source>
</evidence>
<dbReference type="GO" id="GO:0016559">
    <property type="term" value="P:peroxisome fission"/>
    <property type="evidence" value="ECO:0007669"/>
    <property type="project" value="InterPro"/>
</dbReference>
<dbReference type="RefSeq" id="XP_016622668.1">
    <property type="nucleotide sequence ID" value="XM_016760818.1"/>
</dbReference>
<keyword evidence="2" id="KW-0472">Membrane</keyword>
<evidence type="ECO:0000256" key="4">
    <source>
        <dbReference type="ARBA" id="ARBA00046271"/>
    </source>
</evidence>
<dbReference type="PANTHER" id="PTHR12652">
    <property type="entry name" value="PEROXISOMAL BIOGENESIS FACTOR 11"/>
    <property type="match status" value="1"/>
</dbReference>
<dbReference type="Proteomes" id="UP000053789">
    <property type="component" value="Unassembled WGS sequence"/>
</dbReference>
<dbReference type="GeneID" id="27695993"/>
<dbReference type="HOGENOM" id="CLU_049216_0_0_1"/>
<dbReference type="OrthoDB" id="411017at2759"/>
<comment type="subcellular location">
    <subcellularLocation>
        <location evidence="4">Peroxisome membrane</location>
    </subcellularLocation>
</comment>
<dbReference type="PANTHER" id="PTHR12652:SF50">
    <property type="entry name" value="PEROXIN 11"/>
    <property type="match status" value="1"/>
</dbReference>
<organism evidence="5 6">
    <name type="scientific">Cladophialophora bantiana (strain ATCC 10958 / CBS 173.52 / CDC B-1940 / NIH 8579)</name>
    <name type="common">Xylohypha bantiana</name>
    <dbReference type="NCBI Taxonomy" id="1442370"/>
    <lineage>
        <taxon>Eukaryota</taxon>
        <taxon>Fungi</taxon>
        <taxon>Dikarya</taxon>
        <taxon>Ascomycota</taxon>
        <taxon>Pezizomycotina</taxon>
        <taxon>Eurotiomycetes</taxon>
        <taxon>Chaetothyriomycetidae</taxon>
        <taxon>Chaetothyriales</taxon>
        <taxon>Herpotrichiellaceae</taxon>
        <taxon>Cladophialophora</taxon>
    </lineage>
</organism>
<accession>A0A0D2IH09</accession>
<evidence type="ECO:0000256" key="3">
    <source>
        <dbReference type="ARBA" id="ARBA00023140"/>
    </source>
</evidence>
<evidence type="ECO:0008006" key="7">
    <source>
        <dbReference type="Google" id="ProtNLM"/>
    </source>
</evidence>
<dbReference type="Pfam" id="PF05648">
    <property type="entry name" value="PEX11"/>
    <property type="match status" value="1"/>
</dbReference>
<keyword evidence="1" id="KW-0962">Peroxisome biogenesis</keyword>
<evidence type="ECO:0000313" key="5">
    <source>
        <dbReference type="EMBL" id="KIW95999.1"/>
    </source>
</evidence>
<keyword evidence="3" id="KW-0576">Peroxisome</keyword>
<name>A0A0D2IH09_CLAB1</name>
<sequence>MVADALVYHPAVTHYLRYVATTVGRDKVLRTIQYFSRFYAWYLYRTNNPTSAILPWTAIKNQFGLTRKILRVGKFVEHIRAGSELYDAAVKSGNGDKIVQYLQILRQIGYAGYMFFDMMTLLDAMGVKKDPRAKSIQATAYRFWFTGLVASALAGIYNTYKLRQHARAVDEKDAEAKVEKVKIARQQQTVNIQLISDLCDLTVPSTILGYVNLDDGIIGLAGVTSSLLGMYGAWQKTA</sequence>
<dbReference type="VEuPathDB" id="FungiDB:Z519_03065"/>
<protein>
    <recommendedName>
        <fullName evidence="7">Peroxisomal biogenesis factor 11</fullName>
    </recommendedName>
</protein>
<evidence type="ECO:0000313" key="6">
    <source>
        <dbReference type="Proteomes" id="UP000053789"/>
    </source>
</evidence>
<evidence type="ECO:0000256" key="1">
    <source>
        <dbReference type="ARBA" id="ARBA00022593"/>
    </source>
</evidence>